<feature type="signal peptide" evidence="1">
    <location>
        <begin position="1"/>
        <end position="20"/>
    </location>
</feature>
<gene>
    <name evidence="3" type="primary">Contig6350.g6804</name>
    <name evidence="3" type="ORF">STYLEM_9567</name>
</gene>
<dbReference type="PROSITE" id="PS51203">
    <property type="entry name" value="CS"/>
    <property type="match status" value="1"/>
</dbReference>
<dbReference type="Proteomes" id="UP000039865">
    <property type="component" value="Unassembled WGS sequence"/>
</dbReference>
<name>A0A078AED6_STYLE</name>
<dbReference type="Gene3D" id="2.60.40.790">
    <property type="match status" value="1"/>
</dbReference>
<dbReference type="InterPro" id="IPR007052">
    <property type="entry name" value="CS_dom"/>
</dbReference>
<sequence>MKLSKQEIFLILVVLGLSQAQTITEKEENSFSCEKILNAERDQDASDIFIDYYNKTEDLNTLSISQDYSLNIITLNTQIKLKVNPMIINRLEAEIAVKSAITQVQNKQDEIFKLFEGKTKRTLTISPAFEWAQSIDQIFINAKFAHRMNAPGCLDTYDHNITFTNDTLNMTVLCSHENLAKKYQLVIKFYGEIDPNNSTYEFNSVGRISFKLWKKFSGRWDRLLNSKKKEFKNMQTWWDMQDQLDPELNKHKSMDDSQVEGLQDWISSNRIREKETFENLKKESKKVNFKQYQLSSQRQKKDKLQQKAEVKSNGIWDYPPFSWLL</sequence>
<protein>
    <recommendedName>
        <fullName evidence="2">CS domain-containing protein</fullName>
    </recommendedName>
</protein>
<keyword evidence="1" id="KW-0732">Signal</keyword>
<feature type="chain" id="PRO_5001729356" description="CS domain-containing protein" evidence="1">
    <location>
        <begin position="21"/>
        <end position="325"/>
    </location>
</feature>
<reference evidence="3 4" key="1">
    <citation type="submission" date="2014-06" db="EMBL/GenBank/DDBJ databases">
        <authorList>
            <person name="Swart Estienne"/>
        </authorList>
    </citation>
    <scope>NUCLEOTIDE SEQUENCE [LARGE SCALE GENOMIC DNA]</scope>
    <source>
        <strain evidence="3 4">130c</strain>
    </source>
</reference>
<dbReference type="EMBL" id="CCKQ01009104">
    <property type="protein sequence ID" value="CDW80565.1"/>
    <property type="molecule type" value="Genomic_DNA"/>
</dbReference>
<feature type="domain" description="CS" evidence="2">
    <location>
        <begin position="124"/>
        <end position="224"/>
    </location>
</feature>
<dbReference type="AlphaFoldDB" id="A0A078AED6"/>
<evidence type="ECO:0000259" key="2">
    <source>
        <dbReference type="PROSITE" id="PS51203"/>
    </source>
</evidence>
<dbReference type="SUPFAM" id="SSF49764">
    <property type="entry name" value="HSP20-like chaperones"/>
    <property type="match status" value="1"/>
</dbReference>
<evidence type="ECO:0000313" key="3">
    <source>
        <dbReference type="EMBL" id="CDW80565.1"/>
    </source>
</evidence>
<organism evidence="3 4">
    <name type="scientific">Stylonychia lemnae</name>
    <name type="common">Ciliate</name>
    <dbReference type="NCBI Taxonomy" id="5949"/>
    <lineage>
        <taxon>Eukaryota</taxon>
        <taxon>Sar</taxon>
        <taxon>Alveolata</taxon>
        <taxon>Ciliophora</taxon>
        <taxon>Intramacronucleata</taxon>
        <taxon>Spirotrichea</taxon>
        <taxon>Stichotrichia</taxon>
        <taxon>Sporadotrichida</taxon>
        <taxon>Oxytrichidae</taxon>
        <taxon>Stylonychinae</taxon>
        <taxon>Stylonychia</taxon>
    </lineage>
</organism>
<dbReference type="InParanoid" id="A0A078AED6"/>
<dbReference type="InterPro" id="IPR008978">
    <property type="entry name" value="HSP20-like_chaperone"/>
</dbReference>
<dbReference type="OrthoDB" id="313440at2759"/>
<keyword evidence="4" id="KW-1185">Reference proteome</keyword>
<evidence type="ECO:0000256" key="1">
    <source>
        <dbReference type="SAM" id="SignalP"/>
    </source>
</evidence>
<accession>A0A078AED6</accession>
<evidence type="ECO:0000313" key="4">
    <source>
        <dbReference type="Proteomes" id="UP000039865"/>
    </source>
</evidence>
<proteinExistence type="predicted"/>